<dbReference type="KEGG" id="ccu:Ccur_00170"/>
<name>C7MLE4_CRYCD</name>
<keyword evidence="1" id="KW-0472">Membrane</keyword>
<sequence length="74" mass="7982">MSSQVKRRGTDTEIASLIALITAFVTFAIIFALSAAQASLELVAVFSAAGIIIALLFLTWLAFYAPFSPFNRVK</sequence>
<dbReference type="EMBL" id="CP001682">
    <property type="protein sequence ID" value="ACU93750.1"/>
    <property type="molecule type" value="Genomic_DNA"/>
</dbReference>
<keyword evidence="1" id="KW-0812">Transmembrane</keyword>
<feature type="transmembrane region" description="Helical" evidence="1">
    <location>
        <begin position="42"/>
        <end position="65"/>
    </location>
</feature>
<feature type="transmembrane region" description="Helical" evidence="1">
    <location>
        <begin position="12"/>
        <end position="36"/>
    </location>
</feature>
<keyword evidence="3" id="KW-1185">Reference proteome</keyword>
<proteinExistence type="predicted"/>
<reference evidence="2 3" key="1">
    <citation type="journal article" date="2009" name="Stand. Genomic Sci.">
        <title>Complete genome sequence of Cryptobacterium curtum type strain (12-3).</title>
        <authorList>
            <person name="Mavrommatis K."/>
            <person name="Pukall R."/>
            <person name="Rohde C."/>
            <person name="Chen F."/>
            <person name="Sims D."/>
            <person name="Brettin T."/>
            <person name="Kuske C."/>
            <person name="Detter J.C."/>
            <person name="Han C."/>
            <person name="Lapidus A."/>
            <person name="Copeland A."/>
            <person name="Glavina Del Rio T."/>
            <person name="Nolan M."/>
            <person name="Lucas S."/>
            <person name="Tice H."/>
            <person name="Cheng J.F."/>
            <person name="Bruce D."/>
            <person name="Goodwin L."/>
            <person name="Pitluck S."/>
            <person name="Ovchinnikova G."/>
            <person name="Pati A."/>
            <person name="Ivanova N."/>
            <person name="Chen A."/>
            <person name="Palaniappan K."/>
            <person name="Chain P."/>
            <person name="D'haeseleer P."/>
            <person name="Goker M."/>
            <person name="Bristow J."/>
            <person name="Eisen J.A."/>
            <person name="Markowitz V."/>
            <person name="Hugenholtz P."/>
            <person name="Rohde M."/>
            <person name="Klenk H.P."/>
            <person name="Kyrpides N.C."/>
        </authorList>
    </citation>
    <scope>NUCLEOTIDE SEQUENCE [LARGE SCALE GENOMIC DNA]</scope>
    <source>
        <strain evidence="3">ATCC 700683 / DSM 15641 / 12-3</strain>
    </source>
</reference>
<keyword evidence="1" id="KW-1133">Transmembrane helix</keyword>
<gene>
    <name evidence="2" type="ordered locus">Ccur_00170</name>
</gene>
<evidence type="ECO:0000256" key="1">
    <source>
        <dbReference type="SAM" id="Phobius"/>
    </source>
</evidence>
<dbReference type="RefSeq" id="WP_012802439.1">
    <property type="nucleotide sequence ID" value="NC_013170.1"/>
</dbReference>
<evidence type="ECO:0000313" key="3">
    <source>
        <dbReference type="Proteomes" id="UP000000954"/>
    </source>
</evidence>
<dbReference type="HOGENOM" id="CLU_2681502_0_0_11"/>
<protein>
    <submittedName>
        <fullName evidence="2">Uncharacterized protein</fullName>
    </submittedName>
</protein>
<dbReference type="Proteomes" id="UP000000954">
    <property type="component" value="Chromosome"/>
</dbReference>
<evidence type="ECO:0000313" key="2">
    <source>
        <dbReference type="EMBL" id="ACU93750.1"/>
    </source>
</evidence>
<dbReference type="AlphaFoldDB" id="C7MLE4"/>
<organism evidence="2 3">
    <name type="scientific">Cryptobacterium curtum (strain ATCC 700683 / DSM 15641 / CCUG 43107 / 12-3)</name>
    <dbReference type="NCBI Taxonomy" id="469378"/>
    <lineage>
        <taxon>Bacteria</taxon>
        <taxon>Bacillati</taxon>
        <taxon>Actinomycetota</taxon>
        <taxon>Coriobacteriia</taxon>
        <taxon>Eggerthellales</taxon>
        <taxon>Eggerthellaceae</taxon>
        <taxon>Cryptobacterium</taxon>
    </lineage>
</organism>
<accession>C7MLE4</accession>